<dbReference type="SMART" id="SM00257">
    <property type="entry name" value="LysM"/>
    <property type="match status" value="4"/>
</dbReference>
<proteinExistence type="predicted"/>
<dbReference type="PANTHER" id="PTHR33734:SF22">
    <property type="entry name" value="MEMBRANE-BOUND LYTIC MUREIN TRANSGLYCOSYLASE D"/>
    <property type="match status" value="1"/>
</dbReference>
<evidence type="ECO:0000256" key="1">
    <source>
        <dbReference type="ARBA" id="ARBA00004370"/>
    </source>
</evidence>
<feature type="signal peptide" evidence="5">
    <location>
        <begin position="1"/>
        <end position="19"/>
    </location>
</feature>
<feature type="domain" description="LysM" evidence="6">
    <location>
        <begin position="23"/>
        <end position="66"/>
    </location>
</feature>
<keyword evidence="2" id="KW-0812">Transmembrane</keyword>
<dbReference type="EMBL" id="CP025938">
    <property type="protein sequence ID" value="AUS06954.1"/>
    <property type="molecule type" value="Genomic_DNA"/>
</dbReference>
<feature type="domain" description="LysM" evidence="6">
    <location>
        <begin position="88"/>
        <end position="132"/>
    </location>
</feature>
<name>A0A2I7SM68_9FLAO</name>
<dbReference type="RefSeq" id="WP_102996860.1">
    <property type="nucleotide sequence ID" value="NZ_CP025938.1"/>
</dbReference>
<dbReference type="Proteomes" id="UP000236592">
    <property type="component" value="Chromosome"/>
</dbReference>
<dbReference type="GO" id="GO:0016020">
    <property type="term" value="C:membrane"/>
    <property type="evidence" value="ECO:0007669"/>
    <property type="project" value="UniProtKB-SubCell"/>
</dbReference>
<dbReference type="InterPro" id="IPR018392">
    <property type="entry name" value="LysM"/>
</dbReference>
<feature type="chain" id="PRO_5014414916" evidence="5">
    <location>
        <begin position="20"/>
        <end position="646"/>
    </location>
</feature>
<evidence type="ECO:0000256" key="2">
    <source>
        <dbReference type="ARBA" id="ARBA00022692"/>
    </source>
</evidence>
<dbReference type="CDD" id="cd06268">
    <property type="entry name" value="PBP1_ABC_transporter_LIVBP-like"/>
    <property type="match status" value="1"/>
</dbReference>
<sequence length="646" mass="72575">MNRILLVLVFVLTFTSVKAQNFSTHNVKEGETVESLAKRYSVSTSGIYKLNPDAKSGLKANTILIIPISKAEKPETTTTVSRVFQGLKPHRVKRKETLYSLAKMYNVEEADIKKYNTFLYSNPLRKGDKIQIPVYKTVKVVEEVKPTKKYIVLPKEGKWRVAYKFGITLKELEALNPDMGEVLKEGQILLVPNLDESEEKVIDEQQYSYYKVLPKEGFYRLKIKLDLEQSELEALNPGLAETGLKSGMILKIPFSEAVAPIVGGSVAEKVNLVDSISNRKTKHIAVMLPFRLNRVDFDSVSHAKNSIKSDPYLNASLEFYSGVLVAVDSLKKLGISLKLDVYDTKNSVSEVTKIVEDHDFKDVDAVIGPLTSMCFDKVAAALNADHIPVVSPIGLNLNLRDNVFQSRPSDELLKQKIVNFVKADTLSYNVLIVSDSNSSAIARDLKNDFPAANHVESRKGKNGKDEFFATREEISRGLKPGKNYVFLETKNDGFASNVTSILASLIRKENTENQHQAVDIILVTTNINMAFESDQINNSHLSKLRFHFATGLLEYNESQYNSFVKTYNRIYNTIPNKRAVKGFDLAMDVVLRLASSNDLYMSTINAPLTEYVENKFAYKKQPLGGYYNDSAYLVMHDNLTIVKVQD</sequence>
<evidence type="ECO:0000259" key="6">
    <source>
        <dbReference type="PROSITE" id="PS51782"/>
    </source>
</evidence>
<gene>
    <name evidence="7" type="ORF">C1A40_16550</name>
</gene>
<evidence type="ECO:0000256" key="5">
    <source>
        <dbReference type="SAM" id="SignalP"/>
    </source>
</evidence>
<evidence type="ECO:0000256" key="4">
    <source>
        <dbReference type="ARBA" id="ARBA00023136"/>
    </source>
</evidence>
<protein>
    <submittedName>
        <fullName evidence="7">Peptidoglycan-binding protein</fullName>
    </submittedName>
</protein>
<dbReference type="Gene3D" id="3.40.50.2300">
    <property type="match status" value="1"/>
</dbReference>
<dbReference type="InterPro" id="IPR001828">
    <property type="entry name" value="ANF_lig-bd_rcpt"/>
</dbReference>
<dbReference type="Pfam" id="PF01094">
    <property type="entry name" value="ANF_receptor"/>
    <property type="match status" value="1"/>
</dbReference>
<keyword evidence="3" id="KW-1133">Transmembrane helix</keyword>
<dbReference type="OrthoDB" id="2149800at2"/>
<evidence type="ECO:0000313" key="7">
    <source>
        <dbReference type="EMBL" id="AUS06954.1"/>
    </source>
</evidence>
<dbReference type="KEGG" id="taj:C1A40_16550"/>
<dbReference type="SUPFAM" id="SSF54106">
    <property type="entry name" value="LysM domain"/>
    <property type="match status" value="3"/>
</dbReference>
<keyword evidence="4" id="KW-0472">Membrane</keyword>
<dbReference type="SUPFAM" id="SSF53822">
    <property type="entry name" value="Periplasmic binding protein-like I"/>
    <property type="match status" value="1"/>
</dbReference>
<dbReference type="Gene3D" id="3.10.350.10">
    <property type="entry name" value="LysM domain"/>
    <property type="match status" value="3"/>
</dbReference>
<dbReference type="InterPro" id="IPR036779">
    <property type="entry name" value="LysM_dom_sf"/>
</dbReference>
<comment type="subcellular location">
    <subcellularLocation>
        <location evidence="1">Membrane</location>
    </subcellularLocation>
</comment>
<keyword evidence="8" id="KW-1185">Reference proteome</keyword>
<dbReference type="CDD" id="cd00118">
    <property type="entry name" value="LysM"/>
    <property type="match status" value="3"/>
</dbReference>
<accession>A0A2I7SM68</accession>
<feature type="domain" description="LysM" evidence="6">
    <location>
        <begin position="148"/>
        <end position="191"/>
    </location>
</feature>
<organism evidence="7 8">
    <name type="scientific">Pseudotamlana carrageenivorans</name>
    <dbReference type="NCBI Taxonomy" id="2069432"/>
    <lineage>
        <taxon>Bacteria</taxon>
        <taxon>Pseudomonadati</taxon>
        <taxon>Bacteroidota</taxon>
        <taxon>Flavobacteriia</taxon>
        <taxon>Flavobacteriales</taxon>
        <taxon>Flavobacteriaceae</taxon>
        <taxon>Pseudotamlana</taxon>
    </lineage>
</organism>
<evidence type="ECO:0000313" key="8">
    <source>
        <dbReference type="Proteomes" id="UP000236592"/>
    </source>
</evidence>
<dbReference type="AlphaFoldDB" id="A0A2I7SM68"/>
<dbReference type="PROSITE" id="PS51782">
    <property type="entry name" value="LYSM"/>
    <property type="match status" value="3"/>
</dbReference>
<dbReference type="PANTHER" id="PTHR33734">
    <property type="entry name" value="LYSM DOMAIN-CONTAINING GPI-ANCHORED PROTEIN 2"/>
    <property type="match status" value="1"/>
</dbReference>
<dbReference type="InterPro" id="IPR028082">
    <property type="entry name" value="Peripla_BP_I"/>
</dbReference>
<reference evidence="8" key="1">
    <citation type="submission" date="2018-01" db="EMBL/GenBank/DDBJ databases">
        <title>Complete genome of Tamlana sp. UJ94.</title>
        <authorList>
            <person name="Jung J."/>
            <person name="Chung D."/>
            <person name="Bae S.S."/>
            <person name="Baek K."/>
        </authorList>
    </citation>
    <scope>NUCLEOTIDE SEQUENCE [LARGE SCALE GENOMIC DNA]</scope>
    <source>
        <strain evidence="8">UJ94</strain>
    </source>
</reference>
<dbReference type="Pfam" id="PF01476">
    <property type="entry name" value="LysM"/>
    <property type="match status" value="3"/>
</dbReference>
<keyword evidence="5" id="KW-0732">Signal</keyword>
<evidence type="ECO:0000256" key="3">
    <source>
        <dbReference type="ARBA" id="ARBA00022989"/>
    </source>
</evidence>